<gene>
    <name evidence="2" type="ORF">BQ4739_LOCUS7643</name>
</gene>
<evidence type="ECO:0000256" key="1">
    <source>
        <dbReference type="SAM" id="SignalP"/>
    </source>
</evidence>
<accession>A0A383VNX6</accession>
<keyword evidence="3" id="KW-1185">Reference proteome</keyword>
<evidence type="ECO:0000313" key="3">
    <source>
        <dbReference type="Proteomes" id="UP000256970"/>
    </source>
</evidence>
<feature type="chain" id="PRO_5016921298" evidence="1">
    <location>
        <begin position="22"/>
        <end position="248"/>
    </location>
</feature>
<keyword evidence="1" id="KW-0732">Signal</keyword>
<organism evidence="2 3">
    <name type="scientific">Tetradesmus obliquus</name>
    <name type="common">Green alga</name>
    <name type="synonym">Acutodesmus obliquus</name>
    <dbReference type="NCBI Taxonomy" id="3088"/>
    <lineage>
        <taxon>Eukaryota</taxon>
        <taxon>Viridiplantae</taxon>
        <taxon>Chlorophyta</taxon>
        <taxon>core chlorophytes</taxon>
        <taxon>Chlorophyceae</taxon>
        <taxon>CS clade</taxon>
        <taxon>Sphaeropleales</taxon>
        <taxon>Scenedesmaceae</taxon>
        <taxon>Tetradesmus</taxon>
    </lineage>
</organism>
<feature type="signal peptide" evidence="1">
    <location>
        <begin position="1"/>
        <end position="21"/>
    </location>
</feature>
<dbReference type="EMBL" id="FNXT01000779">
    <property type="protein sequence ID" value="SZX67227.1"/>
    <property type="molecule type" value="Genomic_DNA"/>
</dbReference>
<dbReference type="Proteomes" id="UP000256970">
    <property type="component" value="Unassembled WGS sequence"/>
</dbReference>
<name>A0A383VNX6_TETOB</name>
<sequence>MPKLLNIGFPVLGTLVSLVMALFWPDLAGPPPITLDQAVANIQMETVIKALSKSWAFMSATDELDRGINPCAQFNASGRCILPNDDFYNRLWWDIPDTLEKIFPADDPTIKDYAAARRIPYLVAFGQLALPLMFQWVWMADGLTSTPANKPPIINCRLNSQLRSVVVALSDNIDAAIAQSIERRTEDDLKFYYWDGTDAGLKLPDECGLVIKEKTLRWCVIDQYPGGPDKANWLIMKSITALTCTIAS</sequence>
<protein>
    <submittedName>
        <fullName evidence="2">Uncharacterized protein</fullName>
    </submittedName>
</protein>
<evidence type="ECO:0000313" key="2">
    <source>
        <dbReference type="EMBL" id="SZX67227.1"/>
    </source>
</evidence>
<proteinExistence type="predicted"/>
<dbReference type="AlphaFoldDB" id="A0A383VNX6"/>
<reference evidence="2 3" key="1">
    <citation type="submission" date="2016-10" db="EMBL/GenBank/DDBJ databases">
        <authorList>
            <person name="Cai Z."/>
        </authorList>
    </citation>
    <scope>NUCLEOTIDE SEQUENCE [LARGE SCALE GENOMIC DNA]</scope>
</reference>